<feature type="domain" description="Carrier" evidence="5">
    <location>
        <begin position="1924"/>
        <end position="1999"/>
    </location>
</feature>
<evidence type="ECO:0000256" key="2">
    <source>
        <dbReference type="ARBA" id="ARBA00022450"/>
    </source>
</evidence>
<dbReference type="Gene3D" id="3.30.300.30">
    <property type="match status" value="2"/>
</dbReference>
<keyword evidence="7" id="KW-1185">Reference proteome</keyword>
<dbReference type="PROSITE" id="PS00012">
    <property type="entry name" value="PHOSPHOPANTETHEINE"/>
    <property type="match status" value="2"/>
</dbReference>
<dbReference type="RefSeq" id="WP_167981502.1">
    <property type="nucleotide sequence ID" value="NZ_JAATEJ010000002.1"/>
</dbReference>
<feature type="region of interest" description="Disordered" evidence="4">
    <location>
        <begin position="552"/>
        <end position="575"/>
    </location>
</feature>
<dbReference type="SUPFAM" id="SSF56801">
    <property type="entry name" value="Acetyl-CoA synthetase-like"/>
    <property type="match status" value="2"/>
</dbReference>
<dbReference type="InterPro" id="IPR045851">
    <property type="entry name" value="AMP-bd_C_sf"/>
</dbReference>
<comment type="caution">
    <text evidence="6">The sequence shown here is derived from an EMBL/GenBank/DDBJ whole genome shotgun (WGS) entry which is preliminary data.</text>
</comment>
<dbReference type="InterPro" id="IPR025110">
    <property type="entry name" value="AMP-bd_C"/>
</dbReference>
<dbReference type="SUPFAM" id="SSF47336">
    <property type="entry name" value="ACP-like"/>
    <property type="match status" value="2"/>
</dbReference>
<dbReference type="InterPro" id="IPR020806">
    <property type="entry name" value="PKS_PP-bd"/>
</dbReference>
<name>A0ABX0ZG03_9ACTN</name>
<dbReference type="EMBL" id="JAATEJ010000002">
    <property type="protein sequence ID" value="NJP42655.1"/>
    <property type="molecule type" value="Genomic_DNA"/>
</dbReference>
<dbReference type="Pfam" id="PF00501">
    <property type="entry name" value="AMP-binding"/>
    <property type="match status" value="3"/>
</dbReference>
<dbReference type="InterPro" id="IPR006162">
    <property type="entry name" value="Ppantetheine_attach_site"/>
</dbReference>
<dbReference type="InterPro" id="IPR020845">
    <property type="entry name" value="AMP-binding_CS"/>
</dbReference>
<dbReference type="InterPro" id="IPR036736">
    <property type="entry name" value="ACP-like_sf"/>
</dbReference>
<evidence type="ECO:0000256" key="4">
    <source>
        <dbReference type="SAM" id="MobiDB-lite"/>
    </source>
</evidence>
<evidence type="ECO:0000313" key="6">
    <source>
        <dbReference type="EMBL" id="NJP42655.1"/>
    </source>
</evidence>
<dbReference type="NCBIfam" id="TIGR01733">
    <property type="entry name" value="AA-adenyl-dom"/>
    <property type="match status" value="1"/>
</dbReference>
<evidence type="ECO:0000256" key="1">
    <source>
        <dbReference type="ARBA" id="ARBA00001957"/>
    </source>
</evidence>
<dbReference type="InterPro" id="IPR000873">
    <property type="entry name" value="AMP-dep_synth/lig_dom"/>
</dbReference>
<feature type="domain" description="Carrier" evidence="5">
    <location>
        <begin position="930"/>
        <end position="1005"/>
    </location>
</feature>
<dbReference type="InterPro" id="IPR023213">
    <property type="entry name" value="CAT-like_dom_sf"/>
</dbReference>
<comment type="cofactor">
    <cofactor evidence="1">
        <name>pantetheine 4'-phosphate</name>
        <dbReference type="ChEBI" id="CHEBI:47942"/>
    </cofactor>
</comment>
<dbReference type="SUPFAM" id="SSF52777">
    <property type="entry name" value="CoA-dependent acyltransferases"/>
    <property type="match status" value="4"/>
</dbReference>
<dbReference type="PANTHER" id="PTHR45527:SF1">
    <property type="entry name" value="FATTY ACID SYNTHASE"/>
    <property type="match status" value="1"/>
</dbReference>
<dbReference type="Gene3D" id="3.40.50.12780">
    <property type="entry name" value="N-terminal domain of ligase-like"/>
    <property type="match status" value="2"/>
</dbReference>
<dbReference type="Pfam" id="PF13193">
    <property type="entry name" value="AMP-binding_C"/>
    <property type="match status" value="1"/>
</dbReference>
<dbReference type="Pfam" id="PF00668">
    <property type="entry name" value="Condensation"/>
    <property type="match status" value="2"/>
</dbReference>
<evidence type="ECO:0000259" key="5">
    <source>
        <dbReference type="PROSITE" id="PS50075"/>
    </source>
</evidence>
<dbReference type="CDD" id="cd19531">
    <property type="entry name" value="LCL_NRPS-like"/>
    <property type="match status" value="2"/>
</dbReference>
<dbReference type="SMART" id="SM00823">
    <property type="entry name" value="PKS_PP"/>
    <property type="match status" value="2"/>
</dbReference>
<dbReference type="InterPro" id="IPR010071">
    <property type="entry name" value="AA_adenyl_dom"/>
</dbReference>
<dbReference type="InterPro" id="IPR009081">
    <property type="entry name" value="PP-bd_ACP"/>
</dbReference>
<dbReference type="InterPro" id="IPR001242">
    <property type="entry name" value="Condensation_dom"/>
</dbReference>
<dbReference type="CDD" id="cd05930">
    <property type="entry name" value="A_NRPS"/>
    <property type="match status" value="2"/>
</dbReference>
<dbReference type="Proteomes" id="UP000734511">
    <property type="component" value="Unassembled WGS sequence"/>
</dbReference>
<reference evidence="6 7" key="1">
    <citation type="submission" date="2020-03" db="EMBL/GenBank/DDBJ databases">
        <title>WGS of actinomycetes isolated from Thailand.</title>
        <authorList>
            <person name="Thawai C."/>
        </authorList>
    </citation>
    <scope>NUCLEOTIDE SEQUENCE [LARGE SCALE GENOMIC DNA]</scope>
    <source>
        <strain evidence="6 7">PRB2-1</strain>
    </source>
</reference>
<gene>
    <name evidence="6" type="ORF">HCN08_04405</name>
</gene>
<dbReference type="PANTHER" id="PTHR45527">
    <property type="entry name" value="NONRIBOSOMAL PEPTIDE SYNTHETASE"/>
    <property type="match status" value="1"/>
</dbReference>
<evidence type="ECO:0000313" key="7">
    <source>
        <dbReference type="Proteomes" id="UP000734511"/>
    </source>
</evidence>
<dbReference type="Gene3D" id="1.10.1200.10">
    <property type="entry name" value="ACP-like"/>
    <property type="match status" value="2"/>
</dbReference>
<dbReference type="Pfam" id="PF00550">
    <property type="entry name" value="PP-binding"/>
    <property type="match status" value="2"/>
</dbReference>
<keyword evidence="3" id="KW-0597">Phosphoprotein</keyword>
<evidence type="ECO:0000256" key="3">
    <source>
        <dbReference type="ARBA" id="ARBA00022553"/>
    </source>
</evidence>
<dbReference type="PROSITE" id="PS00455">
    <property type="entry name" value="AMP_BINDING"/>
    <property type="match status" value="2"/>
</dbReference>
<protein>
    <submittedName>
        <fullName evidence="6">Amino acid adenylation domain-containing protein</fullName>
    </submittedName>
</protein>
<proteinExistence type="predicted"/>
<dbReference type="InterPro" id="IPR042099">
    <property type="entry name" value="ANL_N_sf"/>
</dbReference>
<feature type="region of interest" description="Disordered" evidence="4">
    <location>
        <begin position="1732"/>
        <end position="1753"/>
    </location>
</feature>
<keyword evidence="2" id="KW-0596">Phosphopantetheine</keyword>
<organism evidence="6 7">
    <name type="scientific">Actinacidiphila epipremni</name>
    <dbReference type="NCBI Taxonomy" id="2053013"/>
    <lineage>
        <taxon>Bacteria</taxon>
        <taxon>Bacillati</taxon>
        <taxon>Actinomycetota</taxon>
        <taxon>Actinomycetes</taxon>
        <taxon>Kitasatosporales</taxon>
        <taxon>Streptomycetaceae</taxon>
        <taxon>Actinacidiphila</taxon>
    </lineage>
</organism>
<dbReference type="Gene3D" id="3.30.559.10">
    <property type="entry name" value="Chloramphenicol acetyltransferase-like domain"/>
    <property type="match status" value="2"/>
</dbReference>
<dbReference type="PROSITE" id="PS50075">
    <property type="entry name" value="CARRIER"/>
    <property type="match status" value="2"/>
</dbReference>
<dbReference type="Gene3D" id="3.30.559.30">
    <property type="entry name" value="Nonribosomal peptide synthetase, condensation domain"/>
    <property type="match status" value="2"/>
</dbReference>
<sequence>MKTGPLSAGQQRLWFLHQFDPKDPSHNAGYAYRLRGALDVDALAAAFTAVAARHGALRTRFTAEGGEPRAVVEDPRPVTVEVVQAESPRDAERIVAARANTPFDLTAAPPLRVTVVRLGADDHVLCVVTHHINSDGWSFNVLRDEVAAHYAGLPLPDAPLQYADVVAQAPGAEPDPAWWVARLSGAPDLELPTDRPRPAERGTEGADVRFEVPVELAEAVRELARRARCTPYMVLLAAWQVLLARHSGQAGFCVGTPAAGRGRPELEGVIGYLSTTMVLRCDLSADPSFTELLRATRREVLAALAHPEVPFEQLVGALGVDRDLSRTPLYQAMFALHTHGTVAEPVPGLAAEPFPLGWHSARTDLSLDLYEQPEGGMVGSLIHSTDLFDHGTAVSMAARFLRLLGSATAEPERPVGALELLPPQERALIASWNDTAAGLPPVTLVDLVRERAAQTPDAVALVAGRTVLTYGQLVGAAERFAASLRQRGAGRGALVAVIGSRRAETVVALLAVAMSGAGYVPIDPEYPQARVDYVVRDCGAALVLTDPDLDGVLTGPDAQEPTPEPEFGERPQPGDTAYVLYTSGSTGNPKGVVVPHRALANFLLAMRTLLGSSAADRWLALTSLSFDISGLELYLPLVTGGRVVVADARTARDAAGLAALIRDEGVTHVQATPSGWRLLLTGGFPPVTALAGGEPLPPRLAAELRARVSRLVNVYGPTETTIWSTAWEVPALPEPPGRISIGTPIANTTCHVLDPHGSPAPVGVPGELLIGGAGVADGYLGRPELTAERFVDLAGERVYRTGDVVRRLPDGTLEFFGRSDDQVKLRGHRIELGEIAGALERSPLVREAVVAVRDENLVAFYVAADPAVPEADAAAGLRGHLAGLLPGYMLPTSYVRLGALPLTPNGKVDRKALPRAGAAHAPGGGGAGRAPRTAAEKLVAEVFAEVLEVEGVHAGDDFFALGGHSLRAAMLTARLSARSGAAIPMGDVFRHPVVEDLARLVDAAAPGTVSAPVPRLPGTQAPLSFAQERLWFLARLDPHDASYNMWLAKRLRGPLDTAALRRALDGVTARHEILRTRFPEVGGAPAAVVGQPAPVPLELLDAADEPAASALVSARTNTPLDLGAAPPLRASLIRLGPDEHVLLLVMHHILGDGWSLNILYDELAALYSGRELPPLPVQFGDIAIWQRAQDPAQALRYWQDRLADPTPLGLPMDRPRAAVPKRTGGLTALRLDERETAALTRLGREHRGTLFMVLLAAYQAVLARHTGGSDILVGTVTAGRDRLELEPAIGYLTDVLVLRGDLSGDPTMAELLAATRDDVLGAFAHQGIPFEELAAQLKVVRDPSRTPLFQTMAILHTEGADHAADAFAGLRTGDFDGGFEQAKFDLMLEAWEDGRELLLTFVYDAELFDAVTVERLTERFGNLLRALPEHTGTRFSAVPILTPDDTTALEGPPLSEVPLVLEQFDAVVRERPDAAALSCADRLVTYRELDARVRELAAELPSGGVVGIRLGRTVDAVAGMLAAWRAGSAYLPLDPEYPAARLEFMTRDSGASVVLTPEGAVPCEGGTATSAAYVIYTSGSTGVPKGVAVGHGALAARVAWMREAYGLGPGDRVVQFASLSFDTHVEEIFPALAAGARIDLLPDGAMTLTEHLDGVTVLDLPTAYWHHLVDEIDHVPWPAGLRLVILGGEQVHAAAVERWRSRFGDRVRLVNTYGPTEATVIATAATLAGGAAGASGASGASAPGGDLSGGQPPIGRPIGGTRVVLLGPHGEAVPPGSPGELCIGGAGLAEGYVGRPELTAERFVEVAGYGRVYRTGDRARLRRDGQLEFLGRLDDQVKLRGFRIEPGEIEARMGGRGAVAVHGETLVGYTVGAAQELAAELRAALPPHLVPAVWVELDALPLTPGGKLDRAALPAPERSAAAVAPRTDAEVLVAEVFAEVLGAAEIGALDDFFALGGHSLLAVKVIARLRAATEVDLPIRALFDHGTVAGVARALEDALLAELDGLTDAEADRLLAETAGHAGSAGHAGTAQEGTP</sequence>
<accession>A0ABX0ZG03</accession>